<comment type="caution">
    <text evidence="2">The sequence shown here is derived from an EMBL/GenBank/DDBJ whole genome shotgun (WGS) entry which is preliminary data.</text>
</comment>
<organism evidence="2 3">
    <name type="scientific">Acinetobacter celticus</name>
    <dbReference type="NCBI Taxonomy" id="1891224"/>
    <lineage>
        <taxon>Bacteria</taxon>
        <taxon>Pseudomonadati</taxon>
        <taxon>Pseudomonadota</taxon>
        <taxon>Gammaproteobacteria</taxon>
        <taxon>Moraxellales</taxon>
        <taxon>Moraxellaceae</taxon>
        <taxon>Acinetobacter</taxon>
    </lineage>
</organism>
<dbReference type="OrthoDB" id="6707934at2"/>
<keyword evidence="1" id="KW-0175">Coiled coil</keyword>
<dbReference type="EMBL" id="MBDL01000012">
    <property type="protein sequence ID" value="ODA12100.1"/>
    <property type="molecule type" value="Genomic_DNA"/>
</dbReference>
<dbReference type="AlphaFoldDB" id="A0A1C3CTP8"/>
<dbReference type="RefSeq" id="WP_068889084.1">
    <property type="nucleotide sequence ID" value="NZ_CBCRUU010000007.1"/>
</dbReference>
<dbReference type="Proteomes" id="UP000186553">
    <property type="component" value="Unassembled WGS sequence"/>
</dbReference>
<protein>
    <submittedName>
        <fullName evidence="2">Uncharacterized protein</fullName>
    </submittedName>
</protein>
<accession>A0A1C3CTP8</accession>
<evidence type="ECO:0000313" key="2">
    <source>
        <dbReference type="EMBL" id="ODA12100.1"/>
    </source>
</evidence>
<keyword evidence="3" id="KW-1185">Reference proteome</keyword>
<sequence length="198" mass="22412">MKQLTIAGVALLLLIWIWAEYFRAIPNLAQKGVLKNFQVESITPMSGTFTVLAKDYYSPRRHVLHPASPIVGSFSDLAYLSNIDLLLATEQLNLKQLESEFKIQQEQRCYQLKANNNTGQTQEAFIPELKNLSVIASTEQVANQLRQVKVGQKIYLKGEWVNAQTPSKGVNLYHRNFDAVKQGKVCGLFRVDQLQNMS</sequence>
<proteinExistence type="predicted"/>
<reference evidence="2 3" key="1">
    <citation type="submission" date="2016-07" db="EMBL/GenBank/DDBJ databases">
        <title>Acinetobacter sp. ANC 4603.</title>
        <authorList>
            <person name="Radolfova-Krizova L."/>
            <person name="Nemec A."/>
        </authorList>
    </citation>
    <scope>NUCLEOTIDE SEQUENCE [LARGE SCALE GENOMIC DNA]</scope>
    <source>
        <strain evidence="2 3">ANC 4603</strain>
    </source>
</reference>
<name>A0A1C3CTP8_9GAMM</name>
<feature type="coiled-coil region" evidence="1">
    <location>
        <begin position="80"/>
        <end position="107"/>
    </location>
</feature>
<dbReference type="STRING" id="1891224.BBP83_11500"/>
<evidence type="ECO:0000256" key="1">
    <source>
        <dbReference type="SAM" id="Coils"/>
    </source>
</evidence>
<gene>
    <name evidence="2" type="ORF">BBP83_11500</name>
</gene>
<evidence type="ECO:0000313" key="3">
    <source>
        <dbReference type="Proteomes" id="UP000186553"/>
    </source>
</evidence>